<evidence type="ECO:0000256" key="1">
    <source>
        <dbReference type="SAM" id="Phobius"/>
    </source>
</evidence>
<sequence length="167" mass="19233">MDENAARASLWLAIGSVVLIGMSLWDKKRKQKQNQSKESSQTSALTSILTEDQKKDMKKGELIPLQIDQKFLKPKEILYWADQARQDHYDGKEGLLLLSDQNIAFENPDFSFRHPVHLVKVKETKNGIELEIRGRKMKFVTASNTEFLEVWKQLRGSSSIQKGKMKK</sequence>
<accession>A0A1U7NGT1</accession>
<name>A0A1U7NGT1_9FIRM</name>
<reference evidence="2 3" key="1">
    <citation type="submission" date="2016-11" db="EMBL/GenBank/DDBJ databases">
        <title>Description of two novel members of the family Erysipelotrichaceae: Ileibacterium lipovorans gen. nov., sp. nov. and Dubosiella newyorkensis, gen. nov., sp. nov.</title>
        <authorList>
            <person name="Cox L.M."/>
            <person name="Sohn J."/>
            <person name="Tyrrell K.L."/>
            <person name="Citron D.M."/>
            <person name="Lawson P.A."/>
            <person name="Patel N.B."/>
            <person name="Iizumi T."/>
            <person name="Perez-Perez G.I."/>
            <person name="Goldstein E.J."/>
            <person name="Blaser M.J."/>
        </authorList>
    </citation>
    <scope>NUCLEOTIDE SEQUENCE [LARGE SCALE GENOMIC DNA]</scope>
    <source>
        <strain evidence="2 3">NYU-BL-A3</strain>
    </source>
</reference>
<evidence type="ECO:0000313" key="3">
    <source>
        <dbReference type="Proteomes" id="UP000186341"/>
    </source>
</evidence>
<keyword evidence="1" id="KW-1133">Transmembrane helix</keyword>
<evidence type="ECO:0000313" key="2">
    <source>
        <dbReference type="EMBL" id="OLU40546.1"/>
    </source>
</evidence>
<dbReference type="EMBL" id="MPJW01000105">
    <property type="protein sequence ID" value="OLU40546.1"/>
    <property type="molecule type" value="Genomic_DNA"/>
</dbReference>
<comment type="caution">
    <text evidence="2">The sequence shown here is derived from an EMBL/GenBank/DDBJ whole genome shotgun (WGS) entry which is preliminary data.</text>
</comment>
<proteinExistence type="predicted"/>
<protein>
    <submittedName>
        <fullName evidence="2">Uncharacterized protein</fullName>
    </submittedName>
</protein>
<keyword evidence="3" id="KW-1185">Reference proteome</keyword>
<keyword evidence="1" id="KW-0472">Membrane</keyword>
<gene>
    <name evidence="2" type="ORF">BO222_04965</name>
</gene>
<organism evidence="2 3">
    <name type="scientific">Ileibacterium valens</name>
    <dbReference type="NCBI Taxonomy" id="1862668"/>
    <lineage>
        <taxon>Bacteria</taxon>
        <taxon>Bacillati</taxon>
        <taxon>Bacillota</taxon>
        <taxon>Erysipelotrichia</taxon>
        <taxon>Erysipelotrichales</taxon>
        <taxon>Erysipelotrichaceae</taxon>
        <taxon>Ileibacterium</taxon>
    </lineage>
</organism>
<dbReference type="AlphaFoldDB" id="A0A1U7NGT1"/>
<feature type="transmembrane region" description="Helical" evidence="1">
    <location>
        <begin position="6"/>
        <end position="25"/>
    </location>
</feature>
<keyword evidence="1" id="KW-0812">Transmembrane</keyword>
<dbReference type="Proteomes" id="UP000186341">
    <property type="component" value="Unassembled WGS sequence"/>
</dbReference>